<name>A0ABU3K4M9_9BACT</name>
<protein>
    <submittedName>
        <fullName evidence="1">Uncharacterized protein</fullName>
    </submittedName>
</protein>
<proteinExistence type="predicted"/>
<evidence type="ECO:0000313" key="1">
    <source>
        <dbReference type="EMBL" id="MDT7041315.1"/>
    </source>
</evidence>
<gene>
    <name evidence="1" type="ORF">PPG34_03075</name>
</gene>
<reference evidence="1 2" key="1">
    <citation type="journal article" date="2023" name="ISME J.">
        <title>Cultivation and genomic characterization of novel and ubiquitous marine nitrite-oxidizing bacteria from the Nitrospirales.</title>
        <authorList>
            <person name="Mueller A.J."/>
            <person name="Daebeler A."/>
            <person name="Herbold C.W."/>
            <person name="Kirkegaard R.H."/>
            <person name="Daims H."/>
        </authorList>
    </citation>
    <scope>NUCLEOTIDE SEQUENCE [LARGE SCALE GENOMIC DNA]</scope>
    <source>
        <strain evidence="1 2">EB</strain>
    </source>
</reference>
<dbReference type="Proteomes" id="UP001250932">
    <property type="component" value="Unassembled WGS sequence"/>
</dbReference>
<evidence type="ECO:0000313" key="2">
    <source>
        <dbReference type="Proteomes" id="UP001250932"/>
    </source>
</evidence>
<dbReference type="RefSeq" id="WP_313831670.1">
    <property type="nucleotide sequence ID" value="NZ_JAQOUE010000001.1"/>
</dbReference>
<dbReference type="EMBL" id="JAQOUE010000001">
    <property type="protein sequence ID" value="MDT7041315.1"/>
    <property type="molecule type" value="Genomic_DNA"/>
</dbReference>
<organism evidence="1 2">
    <name type="scientific">Candidatus Nitronereus thalassa</name>
    <dbReference type="NCBI Taxonomy" id="3020898"/>
    <lineage>
        <taxon>Bacteria</taxon>
        <taxon>Pseudomonadati</taxon>
        <taxon>Nitrospirota</taxon>
        <taxon>Nitrospiria</taxon>
        <taxon>Nitrospirales</taxon>
        <taxon>Nitrospiraceae</taxon>
        <taxon>Candidatus Nitronereus</taxon>
    </lineage>
</organism>
<accession>A0ABU3K4M9</accession>
<keyword evidence="2" id="KW-1185">Reference proteome</keyword>
<sequence>MKHLSPTAESLLSLSSRILILPIRNGSSDVAQEIRDLLLSQRVDCLAVGLPPSVESLVEEGIERLPQISLVVLPEPVQDEEGTCSYIPIDPCQPIIMALRVAMGEGIDRAFIDREVIIFKPWSFPFPDSYALKQISLPIFAGAMLPFMPYPKPESQRWERIKWMAFKLHELELDYSSIVCLCPIEDWPWLRDAYQQRWAYTPHEPSEQRPFLCTVEPSTLYFTLCELPFLTELFEQRRMEARSDEHLSLDGIKELLLETRTRWLAKRAPTRDQEGNWVTPQLLQMFLQYVRNLTLLEHRLTPDLYTLVLAAKQMAGDDFAITLLDTAKTYVYQEDQATGYGMPNYKVGIEQLESPDGQVSRAKNRLQGSALAWRSLSLKPAPTPQKKQRWAYRWNPFGQCSWPPEDDRIEGFTAHVREQAKAVLGADLAQVDKFTTSIRDGIDMRETLRHWNPKQGNRLSDIYVKDIPPSRGNVEIVVFLFEVPADPAQFSWQATWYAEHAQESTLCFYATPFLENMVGPGIGQSQYGGTFFQFPPRPLPNVWEDPRLDFAESIEDRLIAGAAMHSQEKHVALVSPIPPLARWKKIARKFDRKLIPIPLSRFSGQTVHRLRHFHVLNGHEIRSFASQFIQG</sequence>
<comment type="caution">
    <text evidence="1">The sequence shown here is derived from an EMBL/GenBank/DDBJ whole genome shotgun (WGS) entry which is preliminary data.</text>
</comment>